<feature type="compositionally biased region" description="Low complexity" evidence="1">
    <location>
        <begin position="120"/>
        <end position="131"/>
    </location>
</feature>
<dbReference type="Proteomes" id="UP001165080">
    <property type="component" value="Unassembled WGS sequence"/>
</dbReference>
<reference evidence="2 3" key="1">
    <citation type="journal article" date="2023" name="Commun. Biol.">
        <title>Reorganization of the ancestral sex-determining regions during the evolution of trioecy in Pleodorina starrii.</title>
        <authorList>
            <person name="Takahashi K."/>
            <person name="Suzuki S."/>
            <person name="Kawai-Toyooka H."/>
            <person name="Yamamoto K."/>
            <person name="Hamaji T."/>
            <person name="Ootsuki R."/>
            <person name="Yamaguchi H."/>
            <person name="Kawachi M."/>
            <person name="Higashiyama T."/>
            <person name="Nozaki H."/>
        </authorList>
    </citation>
    <scope>NUCLEOTIDE SEQUENCE [LARGE SCALE GENOMIC DNA]</scope>
    <source>
        <strain evidence="2 3">NIES-4479</strain>
    </source>
</reference>
<feature type="region of interest" description="Disordered" evidence="1">
    <location>
        <begin position="91"/>
        <end position="137"/>
    </location>
</feature>
<feature type="compositionally biased region" description="Pro residues" evidence="1">
    <location>
        <begin position="94"/>
        <end position="110"/>
    </location>
</feature>
<proteinExistence type="predicted"/>
<organism evidence="2 3">
    <name type="scientific">Pleodorina starrii</name>
    <dbReference type="NCBI Taxonomy" id="330485"/>
    <lineage>
        <taxon>Eukaryota</taxon>
        <taxon>Viridiplantae</taxon>
        <taxon>Chlorophyta</taxon>
        <taxon>core chlorophytes</taxon>
        <taxon>Chlorophyceae</taxon>
        <taxon>CS clade</taxon>
        <taxon>Chlamydomonadales</taxon>
        <taxon>Volvocaceae</taxon>
        <taxon>Pleodorina</taxon>
    </lineage>
</organism>
<feature type="region of interest" description="Disordered" evidence="1">
    <location>
        <begin position="708"/>
        <end position="734"/>
    </location>
</feature>
<dbReference type="PANTHER" id="PTHR40903">
    <property type="entry name" value="GLYCINE-RICH CELL WALL STRUCTURAL PROTEIN 1-LIKE"/>
    <property type="match status" value="1"/>
</dbReference>
<keyword evidence="3" id="KW-1185">Reference proteome</keyword>
<sequence>MVTCVASSSTGGGITTGSGTSSGISSTSSSCSDGRADGGGGELLAALSAVLRLLPEEFDRSKAIHAVVDAGAVPALVHAVRTFTSNLKALATPLDPPTEPPTAGPAPHLPPADVRNPKDSTSSSATGAGATDFRRSDPGTSAWNAVSALEQLLVVGPKSAAPTAAKAASQALASGAVDALLPLLCAAPPCSQEPWRSAGQGLGQGSWEPWRVLRVLLVLERFSAPRCDVGLGAGSGGGGAAAVDCRAAGVEGGPALLRLLVAIPPAALDAVLRAARDLLATPHALTDSTAETLLLLFSELLATSTTTTTTTTITNVASTACAGADGVVAPPVVLLTPAQLRQAAPGLVAAALGILLGSSPGPDWAALLPCARERNLPSGSGTVRYAVQLEVAAAQLVRELLAWALAAEGGEGEDGGWGAWLPVAALAAALGQRWLERPGVFEALGDAGVRCLTLSLQLAPPAELWVGERVSDIPRLARKVRAMLERHKTISVWQLALVAALSAAAGTTTTTTSPSTPSATTTSTTTSCCRPQPVAPEAADAAADSIPEAPPTPAQAQAPVPEPPPQAAAVALELLTHLTSLMATVKLCKLAPGERVGILAGALNVAVACVAPQRAVRQGAAARLLLPSLRRMKLPGALAALAAVKAGDAAGGALGSALSSQRQALLKAMSLLHARLNLLLAAAMEPTAAAAEGEGEAGGAASAEGCGGAGVGGQHDTGEGEVGGGGASGAGGGGGGMEVTDLNGSFAGVDLAEMLPVMSAALRVGASAAAVIAEC</sequence>
<accession>A0A9W6BMD8</accession>
<evidence type="ECO:0000313" key="2">
    <source>
        <dbReference type="EMBL" id="GLC54663.1"/>
    </source>
</evidence>
<comment type="caution">
    <text evidence="2">The sequence shown here is derived from an EMBL/GenBank/DDBJ whole genome shotgun (WGS) entry which is preliminary data.</text>
</comment>
<feature type="region of interest" description="Disordered" evidence="1">
    <location>
        <begin position="1"/>
        <end position="36"/>
    </location>
</feature>
<dbReference type="EMBL" id="BRXU01000011">
    <property type="protein sequence ID" value="GLC54663.1"/>
    <property type="molecule type" value="Genomic_DNA"/>
</dbReference>
<evidence type="ECO:0000313" key="3">
    <source>
        <dbReference type="Proteomes" id="UP001165080"/>
    </source>
</evidence>
<feature type="region of interest" description="Disordered" evidence="1">
    <location>
        <begin position="507"/>
        <end position="565"/>
    </location>
</feature>
<dbReference type="PANTHER" id="PTHR40903:SF1">
    <property type="entry name" value="HYPHALLY REGULATED CELL WALL PROTEIN 3"/>
    <property type="match status" value="1"/>
</dbReference>
<feature type="compositionally biased region" description="Low complexity" evidence="1">
    <location>
        <begin position="17"/>
        <end position="33"/>
    </location>
</feature>
<feature type="compositionally biased region" description="Low complexity" evidence="1">
    <location>
        <begin position="507"/>
        <end position="547"/>
    </location>
</feature>
<evidence type="ECO:0000256" key="1">
    <source>
        <dbReference type="SAM" id="MobiDB-lite"/>
    </source>
</evidence>
<dbReference type="AlphaFoldDB" id="A0A9W6BMD8"/>
<name>A0A9W6BMD8_9CHLO</name>
<protein>
    <submittedName>
        <fullName evidence="2">Uncharacterized protein</fullName>
    </submittedName>
</protein>
<gene>
    <name evidence="2" type="primary">PLESTBF000440</name>
    <name evidence="2" type="ORF">PLESTB_000893100</name>
</gene>